<dbReference type="EMBL" id="ASPP01021967">
    <property type="protein sequence ID" value="ETO11841.1"/>
    <property type="molecule type" value="Genomic_DNA"/>
</dbReference>
<comment type="caution">
    <text evidence="2">The sequence shown here is derived from an EMBL/GenBank/DDBJ whole genome shotgun (WGS) entry which is preliminary data.</text>
</comment>
<proteinExistence type="predicted"/>
<gene>
    <name evidence="2" type="ORF">RFI_25535</name>
</gene>
<feature type="region of interest" description="Disordered" evidence="1">
    <location>
        <begin position="36"/>
        <end position="166"/>
    </location>
</feature>
<accession>X6MDW5</accession>
<protein>
    <submittedName>
        <fullName evidence="2">Uncharacterized protein</fullName>
    </submittedName>
</protein>
<reference evidence="2 3" key="1">
    <citation type="journal article" date="2013" name="Curr. Biol.">
        <title>The Genome of the Foraminiferan Reticulomyxa filosa.</title>
        <authorList>
            <person name="Glockner G."/>
            <person name="Hulsmann N."/>
            <person name="Schleicher M."/>
            <person name="Noegel A.A."/>
            <person name="Eichinger L."/>
            <person name="Gallinger C."/>
            <person name="Pawlowski J."/>
            <person name="Sierra R."/>
            <person name="Euteneuer U."/>
            <person name="Pillet L."/>
            <person name="Moustafa A."/>
            <person name="Platzer M."/>
            <person name="Groth M."/>
            <person name="Szafranski K."/>
            <person name="Schliwa M."/>
        </authorList>
    </citation>
    <scope>NUCLEOTIDE SEQUENCE [LARGE SCALE GENOMIC DNA]</scope>
</reference>
<dbReference type="Proteomes" id="UP000023152">
    <property type="component" value="Unassembled WGS sequence"/>
</dbReference>
<feature type="compositionally biased region" description="Low complexity" evidence="1">
    <location>
        <begin position="120"/>
        <end position="143"/>
    </location>
</feature>
<sequence length="261" mass="30214">MDIDNYILIPKYDGSEIVNTYYDYLADRVNSSLFTTKKRSGKGHGQEQQEQQQEQSEKQQQDSEMMIPFQGYDERRAYMDKKQSDLLKNIHDSSPLNEMDTSTLPNTKQHSNAKDKDNGSNDAANGNGDQYPNEDNNQSNSNRNDPDDSENDDDGNDDSDDNNGDTLEEEALTQNEANEVFDGSNFDLQQYVKITEQKIKLVKKYFQSRKMVEALRIVIQVAILRGGVFPNKKKKKNFFGEEEEMMDTGRPFLYMYIYMYM</sequence>
<feature type="compositionally biased region" description="Acidic residues" evidence="1">
    <location>
        <begin position="147"/>
        <end position="166"/>
    </location>
</feature>
<name>X6MDW5_RETFI</name>
<feature type="compositionally biased region" description="Polar residues" evidence="1">
    <location>
        <begin position="92"/>
        <end position="110"/>
    </location>
</feature>
<evidence type="ECO:0000256" key="1">
    <source>
        <dbReference type="SAM" id="MobiDB-lite"/>
    </source>
</evidence>
<evidence type="ECO:0000313" key="3">
    <source>
        <dbReference type="Proteomes" id="UP000023152"/>
    </source>
</evidence>
<feature type="compositionally biased region" description="Basic and acidic residues" evidence="1">
    <location>
        <begin position="72"/>
        <end position="91"/>
    </location>
</feature>
<evidence type="ECO:0000313" key="2">
    <source>
        <dbReference type="EMBL" id="ETO11841.1"/>
    </source>
</evidence>
<keyword evidence="3" id="KW-1185">Reference proteome</keyword>
<organism evidence="2 3">
    <name type="scientific">Reticulomyxa filosa</name>
    <dbReference type="NCBI Taxonomy" id="46433"/>
    <lineage>
        <taxon>Eukaryota</taxon>
        <taxon>Sar</taxon>
        <taxon>Rhizaria</taxon>
        <taxon>Retaria</taxon>
        <taxon>Foraminifera</taxon>
        <taxon>Monothalamids</taxon>
        <taxon>Reticulomyxidae</taxon>
        <taxon>Reticulomyxa</taxon>
    </lineage>
</organism>
<dbReference type="AlphaFoldDB" id="X6MDW5"/>